<dbReference type="AlphaFoldDB" id="A0A1F7GEA7"/>
<feature type="transmembrane region" description="Helical" evidence="1">
    <location>
        <begin position="14"/>
        <end position="33"/>
    </location>
</feature>
<reference evidence="2 3" key="1">
    <citation type="journal article" date="2016" name="Nat. Commun.">
        <title>Thousands of microbial genomes shed light on interconnected biogeochemical processes in an aquifer system.</title>
        <authorList>
            <person name="Anantharaman K."/>
            <person name="Brown C.T."/>
            <person name="Hug L.A."/>
            <person name="Sharon I."/>
            <person name="Castelle C.J."/>
            <person name="Probst A.J."/>
            <person name="Thomas B.C."/>
            <person name="Singh A."/>
            <person name="Wilkins M.J."/>
            <person name="Karaoz U."/>
            <person name="Brodie E.L."/>
            <person name="Williams K.H."/>
            <person name="Hubbard S.S."/>
            <person name="Banfield J.F."/>
        </authorList>
    </citation>
    <scope>NUCLEOTIDE SEQUENCE [LARGE SCALE GENOMIC DNA]</scope>
</reference>
<feature type="transmembrane region" description="Helical" evidence="1">
    <location>
        <begin position="453"/>
        <end position="472"/>
    </location>
</feature>
<dbReference type="EMBL" id="MFZG01000010">
    <property type="protein sequence ID" value="OGK17206.1"/>
    <property type="molecule type" value="Genomic_DNA"/>
</dbReference>
<dbReference type="Proteomes" id="UP000177208">
    <property type="component" value="Unassembled WGS sequence"/>
</dbReference>
<dbReference type="Gene3D" id="3.90.550.10">
    <property type="entry name" value="Spore Coat Polysaccharide Biosynthesis Protein SpsA, Chain A"/>
    <property type="match status" value="1"/>
</dbReference>
<feature type="transmembrane region" description="Helical" evidence="1">
    <location>
        <begin position="39"/>
        <end position="63"/>
    </location>
</feature>
<evidence type="ECO:0000256" key="1">
    <source>
        <dbReference type="SAM" id="Phobius"/>
    </source>
</evidence>
<keyword evidence="1" id="KW-0472">Membrane</keyword>
<proteinExistence type="predicted"/>
<evidence type="ECO:0000313" key="3">
    <source>
        <dbReference type="Proteomes" id="UP000177208"/>
    </source>
</evidence>
<protein>
    <recommendedName>
        <fullName evidence="4">Glycosyltransferase 2-like domain-containing protein</fullName>
    </recommendedName>
</protein>
<keyword evidence="1" id="KW-1133">Transmembrane helix</keyword>
<name>A0A1F7GEA7_9BACT</name>
<accession>A0A1F7GEA7</accession>
<organism evidence="2 3">
    <name type="scientific">Candidatus Roizmanbacteria bacterium RIFCSPHIGHO2_01_FULL_39_12c</name>
    <dbReference type="NCBI Taxonomy" id="1802031"/>
    <lineage>
        <taxon>Bacteria</taxon>
        <taxon>Candidatus Roizmaniibacteriota</taxon>
    </lineage>
</organism>
<keyword evidence="1" id="KW-0812">Transmembrane</keyword>
<dbReference type="SUPFAM" id="SSF53448">
    <property type="entry name" value="Nucleotide-diphospho-sugar transferases"/>
    <property type="match status" value="1"/>
</dbReference>
<sequence length="492" mass="57509">MVNYLVNTTLAQRFFDAIIPVLSWVVITLPLWLSPFHPAVVAYFIISFDLYFLYKAVSTAYFATLSYRYIQLNQNVPFAKKLLNLPKAKQIKHFIIIPNFKEPLYKLEQTIQALQKSDYPYKNIFLVLAFESRELEVRKKARKLQVKFRQSFTDIIITYHPLLPAEVPGKASNQTFAAKQVKEIITKNNWRIQDCLITICDADSCLSAKYLSCLTHGYLKDGRRLYHFYWAPVLLYNNFWQLPLFIRIQATLSSILRLAFLSQKDKLIQISTYSTNLWLLNKVKFWDVDIIPEDWHIFYQAFFTFGEKIRTIPLFTLVNGDAVNSGGLLKTSGSRYEQEKRWAWGVSDISYVLKKFFSTPKINAFVKLRRIIFLMETHLLWTTSFFILTVSASVPPLINPVFKRTVLGFLLPKLSGFILTFASLLLILYIYLDYQLRIKLNHKIKITSLPLMFIQWYLLPLVSFIFSSLPALDAHTRLLFGKKIKYKVTEKI</sequence>
<feature type="transmembrane region" description="Helical" evidence="1">
    <location>
        <begin position="414"/>
        <end position="432"/>
    </location>
</feature>
<gene>
    <name evidence="2" type="ORF">A2774_02285</name>
</gene>
<feature type="transmembrane region" description="Helical" evidence="1">
    <location>
        <begin position="371"/>
        <end position="394"/>
    </location>
</feature>
<comment type="caution">
    <text evidence="2">The sequence shown here is derived from an EMBL/GenBank/DDBJ whole genome shotgun (WGS) entry which is preliminary data.</text>
</comment>
<evidence type="ECO:0000313" key="2">
    <source>
        <dbReference type="EMBL" id="OGK17206.1"/>
    </source>
</evidence>
<dbReference type="PANTHER" id="PTHR36851:SF1">
    <property type="entry name" value="GLYCO_TRANS_2-LIKE DOMAIN-CONTAINING PROTEIN"/>
    <property type="match status" value="1"/>
</dbReference>
<evidence type="ECO:0008006" key="4">
    <source>
        <dbReference type="Google" id="ProtNLM"/>
    </source>
</evidence>
<dbReference type="InterPro" id="IPR029044">
    <property type="entry name" value="Nucleotide-diphossugar_trans"/>
</dbReference>
<dbReference type="PANTHER" id="PTHR36851">
    <property type="entry name" value="UNNAMED PRODUCT"/>
    <property type="match status" value="1"/>
</dbReference>